<dbReference type="EMBL" id="UOFB01000297">
    <property type="protein sequence ID" value="VAW48843.1"/>
    <property type="molecule type" value="Genomic_DNA"/>
</dbReference>
<proteinExistence type="predicted"/>
<accession>A0A3B0W918</accession>
<dbReference type="AlphaFoldDB" id="A0A3B0W918"/>
<gene>
    <name evidence="1" type="ORF">MNBD_GAMMA04-704</name>
</gene>
<organism evidence="1">
    <name type="scientific">hydrothermal vent metagenome</name>
    <dbReference type="NCBI Taxonomy" id="652676"/>
    <lineage>
        <taxon>unclassified sequences</taxon>
        <taxon>metagenomes</taxon>
        <taxon>ecological metagenomes</taxon>
    </lineage>
</organism>
<reference evidence="1" key="1">
    <citation type="submission" date="2018-06" db="EMBL/GenBank/DDBJ databases">
        <authorList>
            <person name="Zhirakovskaya E."/>
        </authorList>
    </citation>
    <scope>NUCLEOTIDE SEQUENCE</scope>
</reference>
<evidence type="ECO:0000313" key="1">
    <source>
        <dbReference type="EMBL" id="VAW48843.1"/>
    </source>
</evidence>
<protein>
    <submittedName>
        <fullName evidence="1">Uncharacterized protein</fullName>
    </submittedName>
</protein>
<sequence length="97" mass="10927">MQNSFGAKISHPANDSALQPYLAIFDKSTSIELRNHDITKANKFAQQIFFIDPNLNYSLIIANQSQAEHIKKLPSISKVGGINIDFERFQQIMSGNF</sequence>
<name>A0A3B0W918_9ZZZZ</name>